<dbReference type="EMBL" id="JAQLKE010000045">
    <property type="protein sequence ID" value="MDB7085607.1"/>
    <property type="molecule type" value="Genomic_DNA"/>
</dbReference>
<dbReference type="InterPro" id="IPR026022">
    <property type="entry name" value="PhoU_dom"/>
</dbReference>
<feature type="transmembrane region" description="Helical" evidence="6">
    <location>
        <begin position="134"/>
        <end position="157"/>
    </location>
</feature>
<evidence type="ECO:0000313" key="9">
    <source>
        <dbReference type="Proteomes" id="UP001211987"/>
    </source>
</evidence>
<evidence type="ECO:0000313" key="8">
    <source>
        <dbReference type="EMBL" id="MDB7085607.1"/>
    </source>
</evidence>
<dbReference type="NCBIfam" id="NF037997">
    <property type="entry name" value="Na_Pi_symport"/>
    <property type="match status" value="1"/>
</dbReference>
<comment type="caution">
    <text evidence="8">The sequence shown here is derived from an EMBL/GenBank/DDBJ whole genome shotgun (WGS) entry which is preliminary data.</text>
</comment>
<dbReference type="Pfam" id="PF01895">
    <property type="entry name" value="PhoU"/>
    <property type="match status" value="2"/>
</dbReference>
<dbReference type="GO" id="GO:0005436">
    <property type="term" value="F:sodium:phosphate symporter activity"/>
    <property type="evidence" value="ECO:0007669"/>
    <property type="project" value="InterPro"/>
</dbReference>
<dbReference type="InterPro" id="IPR003841">
    <property type="entry name" value="Na/Pi_transpt"/>
</dbReference>
<dbReference type="Pfam" id="PF02690">
    <property type="entry name" value="Na_Pi_cotrans"/>
    <property type="match status" value="2"/>
</dbReference>
<gene>
    <name evidence="8" type="ORF">PM738_17530</name>
</gene>
<dbReference type="PANTHER" id="PTHR10010:SF46">
    <property type="entry name" value="SODIUM-DEPENDENT PHOSPHATE TRANSPORT PROTEIN 2B"/>
    <property type="match status" value="1"/>
</dbReference>
<protein>
    <submittedName>
        <fullName evidence="8">Na/Pi cotransporter family protein</fullName>
    </submittedName>
</protein>
<evidence type="ECO:0000256" key="6">
    <source>
        <dbReference type="SAM" id="Phobius"/>
    </source>
</evidence>
<feature type="transmembrane region" description="Helical" evidence="6">
    <location>
        <begin position="112"/>
        <end position="127"/>
    </location>
</feature>
<keyword evidence="2" id="KW-1003">Cell membrane</keyword>
<evidence type="ECO:0000256" key="4">
    <source>
        <dbReference type="ARBA" id="ARBA00022989"/>
    </source>
</evidence>
<feature type="domain" description="PhoU" evidence="7">
    <location>
        <begin position="456"/>
        <end position="542"/>
    </location>
</feature>
<feature type="transmembrane region" description="Helical" evidence="6">
    <location>
        <begin position="87"/>
        <end position="106"/>
    </location>
</feature>
<sequence length="557" mass="61544">MDESLITIIGFIIGGLSIFIYGINLMSDGLKSIAGYHIREYIEKYTSNLFTSILVGTLISAILHSSSAVTVISISLVRAGLMKLEQAIGITIGANIGTCVTSIMIGLNVEQFAYYLVFIGVVIMFLAKKKTIGYIGKVVLGFGLIFVGLQIMSDQMIAFAKEPWFTSIMTTLGKKPWWALLGGTIATGIMQSSTAVIGVVQKLFTTGSITPAAGAAFIFGANIGTCITAVIAALGGSISTKRAAWFHVVYNLAGAIIGMLVLKPFVNLTNWVNLLLNGSQEMYIAQVHFIFNIASTILVIPFVRYCVILLEKLIPGNDHHDTLIENIDELDDTLIDKLPVGALAVAKKNTLRMGRNVIANIKLSYTYLISKNSEDYDEIIEIEALIDKYDSRLSKYLLKIAQQPTLAKKQTNEYFKNYQIIKNLERIGDIVSNLANYYKLVYDEKGKFSNEAIDDLNKMYKLALEMVQDALDIYEHDNANKLLSSLNKKEHTLNALEIECRQNHLVRMRDGICEDNIAASIIIDIISSIERIGDIALNTANSTITVYKDHKVKYLNV</sequence>
<evidence type="ECO:0000256" key="1">
    <source>
        <dbReference type="ARBA" id="ARBA00004651"/>
    </source>
</evidence>
<evidence type="ECO:0000256" key="5">
    <source>
        <dbReference type="ARBA" id="ARBA00023136"/>
    </source>
</evidence>
<evidence type="ECO:0000256" key="3">
    <source>
        <dbReference type="ARBA" id="ARBA00022692"/>
    </source>
</evidence>
<dbReference type="PANTHER" id="PTHR10010">
    <property type="entry name" value="SOLUTE CARRIER FAMILY 34 SODIUM PHOSPHATE , MEMBER 2-RELATED"/>
    <property type="match status" value="1"/>
</dbReference>
<dbReference type="SUPFAM" id="SSF109755">
    <property type="entry name" value="PhoU-like"/>
    <property type="match status" value="1"/>
</dbReference>
<feature type="transmembrane region" description="Helical" evidence="6">
    <location>
        <begin position="283"/>
        <end position="303"/>
    </location>
</feature>
<feature type="domain" description="PhoU" evidence="7">
    <location>
        <begin position="351"/>
        <end position="436"/>
    </location>
</feature>
<organism evidence="8 9">
    <name type="scientific">Thomasclavelia ramosa</name>
    <dbReference type="NCBI Taxonomy" id="1547"/>
    <lineage>
        <taxon>Bacteria</taxon>
        <taxon>Bacillati</taxon>
        <taxon>Bacillota</taxon>
        <taxon>Erysipelotrichia</taxon>
        <taxon>Erysipelotrichales</taxon>
        <taxon>Coprobacillaceae</taxon>
        <taxon>Thomasclavelia</taxon>
    </lineage>
</organism>
<comment type="subcellular location">
    <subcellularLocation>
        <location evidence="1">Cell membrane</location>
        <topology evidence="1">Multi-pass membrane protein</topology>
    </subcellularLocation>
</comment>
<accession>A0AB35IM72</accession>
<reference evidence="8" key="1">
    <citation type="submission" date="2023-01" db="EMBL/GenBank/DDBJ databases">
        <title>Human gut microbiome strain richness.</title>
        <authorList>
            <person name="Chen-Liaw A."/>
        </authorList>
    </citation>
    <scope>NUCLEOTIDE SEQUENCE</scope>
    <source>
        <strain evidence="8">1001217st2_G6_1001217B_191108</strain>
    </source>
</reference>
<feature type="transmembrane region" description="Helical" evidence="6">
    <location>
        <begin position="49"/>
        <end position="75"/>
    </location>
</feature>
<dbReference type="Gene3D" id="1.20.58.220">
    <property type="entry name" value="Phosphate transport system protein phou homolog 2, domain 2"/>
    <property type="match status" value="1"/>
</dbReference>
<dbReference type="InterPro" id="IPR038078">
    <property type="entry name" value="PhoU-like_sf"/>
</dbReference>
<dbReference type="GO" id="GO:0044341">
    <property type="term" value="P:sodium-dependent phosphate transport"/>
    <property type="evidence" value="ECO:0007669"/>
    <property type="project" value="InterPro"/>
</dbReference>
<dbReference type="Proteomes" id="UP001211987">
    <property type="component" value="Unassembled WGS sequence"/>
</dbReference>
<name>A0AB35IM72_9FIRM</name>
<proteinExistence type="predicted"/>
<dbReference type="AlphaFoldDB" id="A0AB35IM72"/>
<keyword evidence="4 6" id="KW-1133">Transmembrane helix</keyword>
<dbReference type="RefSeq" id="WP_003539238.1">
    <property type="nucleotide sequence ID" value="NZ_CP065674.1"/>
</dbReference>
<keyword evidence="3 6" id="KW-0812">Transmembrane</keyword>
<dbReference type="GO" id="GO:0005886">
    <property type="term" value="C:plasma membrane"/>
    <property type="evidence" value="ECO:0007669"/>
    <property type="project" value="UniProtKB-SubCell"/>
</dbReference>
<feature type="transmembrane region" description="Helical" evidence="6">
    <location>
        <begin position="5"/>
        <end position="23"/>
    </location>
</feature>
<feature type="transmembrane region" description="Helical" evidence="6">
    <location>
        <begin position="212"/>
        <end position="238"/>
    </location>
</feature>
<evidence type="ECO:0000256" key="2">
    <source>
        <dbReference type="ARBA" id="ARBA00022475"/>
    </source>
</evidence>
<keyword evidence="5 6" id="KW-0472">Membrane</keyword>
<feature type="transmembrane region" description="Helical" evidence="6">
    <location>
        <begin position="244"/>
        <end position="262"/>
    </location>
</feature>
<evidence type="ECO:0000259" key="7">
    <source>
        <dbReference type="Pfam" id="PF01895"/>
    </source>
</evidence>
<feature type="transmembrane region" description="Helical" evidence="6">
    <location>
        <begin position="177"/>
        <end position="200"/>
    </location>
</feature>